<proteinExistence type="predicted"/>
<evidence type="ECO:0000313" key="2">
    <source>
        <dbReference type="Proteomes" id="UP000316688"/>
    </source>
</evidence>
<protein>
    <submittedName>
        <fullName evidence="1">Uncharacterized protein</fullName>
    </submittedName>
</protein>
<gene>
    <name evidence="1" type="ORF">FPL11_06515</name>
</gene>
<sequence length="210" mass="21983">MQALLDARHAVGIAEVEATIVRALELPGQDFSNMDPIATALEDEQAAADAIKLQAANASIMNVVDAGIALVRGAGAQIEASVMSDALYGAMADALAGLSDDEGETLDLTEVDDLGAILKSAVESLTLDDAQQALIDAAVADVAAALSAVNQRIDDAAERFVDAGRVAATMPYQTSLDCRRWHRRTCARISRASSPVRPLRFSMPATPAVH</sequence>
<name>A0A557RGP5_9GAMM</name>
<dbReference type="EMBL" id="VMKP01000003">
    <property type="protein sequence ID" value="TVO64316.1"/>
    <property type="molecule type" value="Genomic_DNA"/>
</dbReference>
<comment type="caution">
    <text evidence="1">The sequence shown here is derived from an EMBL/GenBank/DDBJ whole genome shotgun (WGS) entry which is preliminary data.</text>
</comment>
<dbReference type="Proteomes" id="UP000316688">
    <property type="component" value="Unassembled WGS sequence"/>
</dbReference>
<dbReference type="AlphaFoldDB" id="A0A557RGP5"/>
<evidence type="ECO:0000313" key="1">
    <source>
        <dbReference type="EMBL" id="TVO64316.1"/>
    </source>
</evidence>
<keyword evidence="2" id="KW-1185">Reference proteome</keyword>
<dbReference type="RefSeq" id="WP_144347943.1">
    <property type="nucleotide sequence ID" value="NZ_VMKP01000003.1"/>
</dbReference>
<reference evidence="1 2" key="1">
    <citation type="submission" date="2019-07" db="EMBL/GenBank/DDBJ databases">
        <title>Reclasification of Spiribacter aquaticus.</title>
        <authorList>
            <person name="Leon M.J."/>
            <person name="Sanchez-Porro C."/>
            <person name="Ventosa A."/>
        </authorList>
    </citation>
    <scope>NUCLEOTIDE SEQUENCE [LARGE SCALE GENOMIC DNA]</scope>
    <source>
        <strain evidence="1 2">SP30</strain>
    </source>
</reference>
<organism evidence="1 2">
    <name type="scientific">Spiribacter aquaticus</name>
    <dbReference type="NCBI Taxonomy" id="1935996"/>
    <lineage>
        <taxon>Bacteria</taxon>
        <taxon>Pseudomonadati</taxon>
        <taxon>Pseudomonadota</taxon>
        <taxon>Gammaproteobacteria</taxon>
        <taxon>Chromatiales</taxon>
        <taxon>Ectothiorhodospiraceae</taxon>
        <taxon>Spiribacter</taxon>
    </lineage>
</organism>
<accession>A0A557RGP5</accession>